<evidence type="ECO:0000313" key="6">
    <source>
        <dbReference type="Proteomes" id="UP000001194"/>
    </source>
</evidence>
<dbReference type="Gene3D" id="2.30.170.40">
    <property type="entry name" value="Ribosomal protein L28/L24"/>
    <property type="match status" value="1"/>
</dbReference>
<evidence type="ECO:0000256" key="2">
    <source>
        <dbReference type="ARBA" id="ARBA00022980"/>
    </source>
</evidence>
<protein>
    <recommendedName>
        <fullName evidence="4">Large ribosomal subunit protein bL28m</fullName>
    </recommendedName>
</protein>
<keyword evidence="6" id="KW-1185">Reference proteome</keyword>
<evidence type="ECO:0000256" key="1">
    <source>
        <dbReference type="ARBA" id="ARBA00008760"/>
    </source>
</evidence>
<sequence length="192" mass="22122">MFPTSLLQQVQQVLSQPFKRSQFGLFQGKNKQYGNNVPFSKHKSRRTWLPNVQQKRIPSATLGMPIRVKLTTRALKTIKKHGGLDKYVEKTPAVLLGHEGMRLRLMLRDTRKEAKDVKEARRKPPPEDSLLARRLDLLKQKRMLGARKLTDKVQHTLESARMAREEATKALGLTSLASPEQTMQYLRTKRVK</sequence>
<gene>
    <name evidence="5" type="ORF">LACBIDRAFT_319141</name>
</gene>
<dbReference type="OrthoDB" id="361870at2759"/>
<dbReference type="InterPro" id="IPR026569">
    <property type="entry name" value="Ribosomal_bL28"/>
</dbReference>
<dbReference type="PANTHER" id="PTHR13528:SF2">
    <property type="entry name" value="LARGE RIBOSOMAL SUBUNIT PROTEIN BL28M"/>
    <property type="match status" value="1"/>
</dbReference>
<dbReference type="EMBL" id="DS547099">
    <property type="protein sequence ID" value="EDR09489.1"/>
    <property type="molecule type" value="Genomic_DNA"/>
</dbReference>
<dbReference type="GeneID" id="6075247"/>
<proteinExistence type="inferred from homology"/>
<reference evidence="5 6" key="1">
    <citation type="journal article" date="2008" name="Nature">
        <title>The genome of Laccaria bicolor provides insights into mycorrhizal symbiosis.</title>
        <authorList>
            <person name="Martin F."/>
            <person name="Aerts A."/>
            <person name="Ahren D."/>
            <person name="Brun A."/>
            <person name="Danchin E.G.J."/>
            <person name="Duchaussoy F."/>
            <person name="Gibon J."/>
            <person name="Kohler A."/>
            <person name="Lindquist E."/>
            <person name="Pereda V."/>
            <person name="Salamov A."/>
            <person name="Shapiro H.J."/>
            <person name="Wuyts J."/>
            <person name="Blaudez D."/>
            <person name="Buee M."/>
            <person name="Brokstein P."/>
            <person name="Canbaeck B."/>
            <person name="Cohen D."/>
            <person name="Courty P.E."/>
            <person name="Coutinho P.M."/>
            <person name="Delaruelle C."/>
            <person name="Detter J.C."/>
            <person name="Deveau A."/>
            <person name="DiFazio S."/>
            <person name="Duplessis S."/>
            <person name="Fraissinet-Tachet L."/>
            <person name="Lucic E."/>
            <person name="Frey-Klett P."/>
            <person name="Fourrey C."/>
            <person name="Feussner I."/>
            <person name="Gay G."/>
            <person name="Grimwood J."/>
            <person name="Hoegger P.J."/>
            <person name="Jain P."/>
            <person name="Kilaru S."/>
            <person name="Labbe J."/>
            <person name="Lin Y.C."/>
            <person name="Legue V."/>
            <person name="Le Tacon F."/>
            <person name="Marmeisse R."/>
            <person name="Melayah D."/>
            <person name="Montanini B."/>
            <person name="Muratet M."/>
            <person name="Nehls U."/>
            <person name="Niculita-Hirzel H."/>
            <person name="Oudot-Le Secq M.P."/>
            <person name="Peter M."/>
            <person name="Quesneville H."/>
            <person name="Rajashekar B."/>
            <person name="Reich M."/>
            <person name="Rouhier N."/>
            <person name="Schmutz J."/>
            <person name="Yin T."/>
            <person name="Chalot M."/>
            <person name="Henrissat B."/>
            <person name="Kuees U."/>
            <person name="Lucas S."/>
            <person name="Van de Peer Y."/>
            <person name="Podila G.K."/>
            <person name="Polle A."/>
            <person name="Pukkila P.J."/>
            <person name="Richardson P.M."/>
            <person name="Rouze P."/>
            <person name="Sanders I.R."/>
            <person name="Stajich J.E."/>
            <person name="Tunlid A."/>
            <person name="Tuskan G."/>
            <person name="Grigoriev I.V."/>
        </authorList>
    </citation>
    <scope>NUCLEOTIDE SEQUENCE [LARGE SCALE GENOMIC DNA]</scope>
    <source>
        <strain evidence="6">S238N-H82 / ATCC MYA-4686</strain>
    </source>
</reference>
<dbReference type="Proteomes" id="UP000001194">
    <property type="component" value="Unassembled WGS sequence"/>
</dbReference>
<keyword evidence="3" id="KW-0687">Ribonucleoprotein</keyword>
<dbReference type="InterPro" id="IPR037147">
    <property type="entry name" value="Ribosomal_bL28_sf"/>
</dbReference>
<organism evidence="6">
    <name type="scientific">Laccaria bicolor (strain S238N-H82 / ATCC MYA-4686)</name>
    <name type="common">Bicoloured deceiver</name>
    <name type="synonym">Laccaria laccata var. bicolor</name>
    <dbReference type="NCBI Taxonomy" id="486041"/>
    <lineage>
        <taxon>Eukaryota</taxon>
        <taxon>Fungi</taxon>
        <taxon>Dikarya</taxon>
        <taxon>Basidiomycota</taxon>
        <taxon>Agaricomycotina</taxon>
        <taxon>Agaricomycetes</taxon>
        <taxon>Agaricomycetidae</taxon>
        <taxon>Agaricales</taxon>
        <taxon>Agaricineae</taxon>
        <taxon>Hydnangiaceae</taxon>
        <taxon>Laccaria</taxon>
    </lineage>
</organism>
<dbReference type="FunCoup" id="B0D7Z1">
    <property type="interactions" value="144"/>
</dbReference>
<dbReference type="STRING" id="486041.B0D7Z1"/>
<evidence type="ECO:0000256" key="4">
    <source>
        <dbReference type="ARBA" id="ARBA00035269"/>
    </source>
</evidence>
<dbReference type="InParanoid" id="B0D7Z1"/>
<dbReference type="RefSeq" id="XP_001879838.1">
    <property type="nucleotide sequence ID" value="XM_001879803.1"/>
</dbReference>
<comment type="similarity">
    <text evidence="1">Belongs to the bacterial ribosomal protein bL28 family.</text>
</comment>
<dbReference type="PANTHER" id="PTHR13528">
    <property type="entry name" value="39S RIBOSOMAL PROTEIN L28, MITOCHONDRIAL"/>
    <property type="match status" value="1"/>
</dbReference>
<keyword evidence="2" id="KW-0689">Ribosomal protein</keyword>
<dbReference type="SUPFAM" id="SSF143800">
    <property type="entry name" value="L28p-like"/>
    <property type="match status" value="1"/>
</dbReference>
<dbReference type="GO" id="GO:0003735">
    <property type="term" value="F:structural constituent of ribosome"/>
    <property type="evidence" value="ECO:0007669"/>
    <property type="project" value="InterPro"/>
</dbReference>
<dbReference type="KEGG" id="lbc:LACBIDRAFT_319141"/>
<dbReference type="GO" id="GO:0005762">
    <property type="term" value="C:mitochondrial large ribosomal subunit"/>
    <property type="evidence" value="ECO:0007669"/>
    <property type="project" value="TreeGrafter"/>
</dbReference>
<dbReference type="HAMAP" id="MF_00373">
    <property type="entry name" value="Ribosomal_bL28"/>
    <property type="match status" value="1"/>
</dbReference>
<dbReference type="InterPro" id="IPR034704">
    <property type="entry name" value="Ribosomal_bL28/bL31-like_sf"/>
</dbReference>
<accession>B0D7Z1</accession>
<evidence type="ECO:0000256" key="3">
    <source>
        <dbReference type="ARBA" id="ARBA00023274"/>
    </source>
</evidence>
<dbReference type="HOGENOM" id="CLU_064548_1_0_1"/>
<dbReference type="AlphaFoldDB" id="B0D7Z1"/>
<name>B0D7Z1_LACBS</name>
<dbReference type="Pfam" id="PF00830">
    <property type="entry name" value="Ribosomal_L28"/>
    <property type="match status" value="1"/>
</dbReference>
<dbReference type="FunFam" id="2.30.170.40:FF:000003">
    <property type="entry name" value="54S ribosomal protein L24"/>
    <property type="match status" value="1"/>
</dbReference>
<evidence type="ECO:0000313" key="5">
    <source>
        <dbReference type="EMBL" id="EDR09489.1"/>
    </source>
</evidence>